<dbReference type="GO" id="GO:0003723">
    <property type="term" value="F:RNA binding"/>
    <property type="evidence" value="ECO:0007669"/>
    <property type="project" value="UniProtKB-UniRule"/>
</dbReference>
<name>A0A812SKG0_SYMPI</name>
<dbReference type="InterPro" id="IPR036612">
    <property type="entry name" value="KH_dom_type_1_sf"/>
</dbReference>
<dbReference type="Proteomes" id="UP000649617">
    <property type="component" value="Unassembled WGS sequence"/>
</dbReference>
<feature type="region of interest" description="Disordered" evidence="3">
    <location>
        <begin position="343"/>
        <end position="368"/>
    </location>
</feature>
<dbReference type="CDD" id="cd00105">
    <property type="entry name" value="KH-I"/>
    <property type="match status" value="2"/>
</dbReference>
<feature type="domain" description="K Homology" evidence="4">
    <location>
        <begin position="187"/>
        <end position="263"/>
    </location>
</feature>
<evidence type="ECO:0000313" key="6">
    <source>
        <dbReference type="Proteomes" id="UP000649617"/>
    </source>
</evidence>
<accession>A0A812SKG0</accession>
<dbReference type="SMART" id="SM00322">
    <property type="entry name" value="KH"/>
    <property type="match status" value="2"/>
</dbReference>
<dbReference type="AlphaFoldDB" id="A0A812SKG0"/>
<dbReference type="PANTHER" id="PTHR10288">
    <property type="entry name" value="KH DOMAIN CONTAINING RNA BINDING PROTEIN"/>
    <property type="match status" value="1"/>
</dbReference>
<sequence length="532" mass="56281">MSHPIPWRVLIPKDSVPTVIGSESGQLLQHPSGATVSVSTEHEAPTSLSDKILTLTGSKVQKEEALTTVVAALFEFQGVPEDESDICVLVMPSCAVGAVIGTKGAKISDIMAESGADIDVGRECITGMPDNPVVLKGQRSQIVRAAVLANDVLQDLADKGRVQADDFRYIPGRMPAPRVGGRVAYSSCAAARFLFGKEFAGFMIGKGGEKITKIRDQTGATLQFRGSAEEVALFLGPDDRILDIRGAPSQRDQAVEFCFKEMDSAPQSIQDTRILIPLAVPEAPLEETVAKTGASCSMSQDTHIASPESTERVVRLEGAPSERLAAVLGLLAKADAYAANASPTPVRPVVSTAPPRTEKPNGSFAAAPAASAKCADAKVEDSEQRIEPESGKAYTFSEFRVAFAATYSEKDICDYWRDACKPVEKGGKPPRELAEAAQGEELGSPPRTPSGQQEPHPEPPHGFRVDVQKGEAGPLVQHGHLAEIAVGCGVHIDVCGEIAPGKLQVILSGTCATNAMAVLALQMRTWFAGGRL</sequence>
<evidence type="ECO:0000256" key="1">
    <source>
        <dbReference type="ARBA" id="ARBA00022737"/>
    </source>
</evidence>
<feature type="region of interest" description="Disordered" evidence="3">
    <location>
        <begin position="424"/>
        <end position="466"/>
    </location>
</feature>
<gene>
    <name evidence="5" type="primary">BTR1</name>
    <name evidence="5" type="ORF">SPIL2461_LOCUS12284</name>
</gene>
<dbReference type="InterPro" id="IPR004088">
    <property type="entry name" value="KH_dom_type_1"/>
</dbReference>
<keyword evidence="2" id="KW-0694">RNA-binding</keyword>
<dbReference type="EMBL" id="CAJNIZ010025069">
    <property type="protein sequence ID" value="CAE7481274.1"/>
    <property type="molecule type" value="Genomic_DNA"/>
</dbReference>
<evidence type="ECO:0000256" key="2">
    <source>
        <dbReference type="PROSITE-ProRule" id="PRU00117"/>
    </source>
</evidence>
<comment type="caution">
    <text evidence="5">The sequence shown here is derived from an EMBL/GenBank/DDBJ whole genome shotgun (WGS) entry which is preliminary data.</text>
</comment>
<dbReference type="Pfam" id="PF00013">
    <property type="entry name" value="KH_1"/>
    <property type="match status" value="2"/>
</dbReference>
<dbReference type="OrthoDB" id="441329at2759"/>
<feature type="compositionally biased region" description="Basic and acidic residues" evidence="3">
    <location>
        <begin position="424"/>
        <end position="434"/>
    </location>
</feature>
<dbReference type="InterPro" id="IPR004087">
    <property type="entry name" value="KH_dom"/>
</dbReference>
<evidence type="ECO:0000259" key="4">
    <source>
        <dbReference type="SMART" id="SM00322"/>
    </source>
</evidence>
<evidence type="ECO:0000256" key="3">
    <source>
        <dbReference type="SAM" id="MobiDB-lite"/>
    </source>
</evidence>
<feature type="compositionally biased region" description="Basic and acidic residues" evidence="3">
    <location>
        <begin position="455"/>
        <end position="466"/>
    </location>
</feature>
<organism evidence="5 6">
    <name type="scientific">Symbiodinium pilosum</name>
    <name type="common">Dinoflagellate</name>
    <dbReference type="NCBI Taxonomy" id="2952"/>
    <lineage>
        <taxon>Eukaryota</taxon>
        <taxon>Sar</taxon>
        <taxon>Alveolata</taxon>
        <taxon>Dinophyceae</taxon>
        <taxon>Suessiales</taxon>
        <taxon>Symbiodiniaceae</taxon>
        <taxon>Symbiodinium</taxon>
    </lineage>
</organism>
<dbReference type="SUPFAM" id="SSF54791">
    <property type="entry name" value="Eukaryotic type KH-domain (KH-domain type I)"/>
    <property type="match status" value="3"/>
</dbReference>
<reference evidence="5" key="1">
    <citation type="submission" date="2021-02" db="EMBL/GenBank/DDBJ databases">
        <authorList>
            <person name="Dougan E. K."/>
            <person name="Rhodes N."/>
            <person name="Thang M."/>
            <person name="Chan C."/>
        </authorList>
    </citation>
    <scope>NUCLEOTIDE SEQUENCE</scope>
</reference>
<feature type="domain" description="K Homology" evidence="4">
    <location>
        <begin position="83"/>
        <end position="154"/>
    </location>
</feature>
<dbReference type="PROSITE" id="PS50084">
    <property type="entry name" value="KH_TYPE_1"/>
    <property type="match status" value="2"/>
</dbReference>
<keyword evidence="1" id="KW-0677">Repeat</keyword>
<protein>
    <submittedName>
        <fullName evidence="5">BTR1 protein</fullName>
    </submittedName>
</protein>
<proteinExistence type="predicted"/>
<dbReference type="Gene3D" id="3.30.1370.10">
    <property type="entry name" value="K Homology domain, type 1"/>
    <property type="match status" value="2"/>
</dbReference>
<evidence type="ECO:0000313" key="5">
    <source>
        <dbReference type="EMBL" id="CAE7481274.1"/>
    </source>
</evidence>
<keyword evidence="6" id="KW-1185">Reference proteome</keyword>